<feature type="transmembrane region" description="Helical" evidence="15">
    <location>
        <begin position="6"/>
        <end position="29"/>
    </location>
</feature>
<accession>A0ABW3PVS0</accession>
<dbReference type="InterPro" id="IPR003594">
    <property type="entry name" value="HATPase_dom"/>
</dbReference>
<dbReference type="SUPFAM" id="SSF158472">
    <property type="entry name" value="HAMP domain-like"/>
    <property type="match status" value="1"/>
</dbReference>
<evidence type="ECO:0000256" key="11">
    <source>
        <dbReference type="ARBA" id="ARBA00022989"/>
    </source>
</evidence>
<dbReference type="SUPFAM" id="SSF55874">
    <property type="entry name" value="ATPase domain of HSP90 chaperone/DNA topoisomerase II/histidine kinase"/>
    <property type="match status" value="1"/>
</dbReference>
<evidence type="ECO:0000256" key="13">
    <source>
        <dbReference type="ARBA" id="ARBA00023136"/>
    </source>
</evidence>
<dbReference type="InterPro" id="IPR003660">
    <property type="entry name" value="HAMP_dom"/>
</dbReference>
<sequence>MRNKGIVIKIGSTIMILFLIVLLPLGIVIDRIFIQIYSTEVHQNVNNLSRKVTEYITDSPDTAVGFLNHTRLITGKQIVVFNEMGIITSKDVFEYTQNEFIDKNIFKIMKEGKHFEREYVNSEDGERFFYVGRPIIDGETFEGGILVFSSIDEIHQTMHDVRRWIFLSILVAIMLALGYTLFVSNRLSSPLIIMEKITRSIAKGDLTSKVKVNSNDEVGSLGQAINDLSMELNNFRTNRSELLANISHELRTPISYLKGYAQLINRHQYKDLEELETYSEIIEKESERLANLIQDLFELSKMEEGKIKLYLQSVDIEDVVQLAVQKVSLKAKNKGLVLLEEIKDDLPSVVSDGSRIEQIILNLLENAIYYTELGAITIKVSQIKEQIFISIKDTGAGIPEGDLPFIFDRFHRVEKSRSREMGGTGLGLAIVSQLIAQLNGKITVLSKLGVGSEFIVSLPLDLERSDS</sequence>
<evidence type="ECO:0000256" key="4">
    <source>
        <dbReference type="ARBA" id="ARBA00022475"/>
    </source>
</evidence>
<comment type="catalytic activity">
    <reaction evidence="1">
        <text>ATP + protein L-histidine = ADP + protein N-phospho-L-histidine.</text>
        <dbReference type="EC" id="2.7.13.3"/>
    </reaction>
</comment>
<evidence type="ECO:0000259" key="17">
    <source>
        <dbReference type="PROSITE" id="PS50885"/>
    </source>
</evidence>
<keyword evidence="13 15" id="KW-0472">Membrane</keyword>
<dbReference type="EMBL" id="JBHTKX010000004">
    <property type="protein sequence ID" value="MFD1130654.1"/>
    <property type="molecule type" value="Genomic_DNA"/>
</dbReference>
<feature type="domain" description="HAMP" evidence="17">
    <location>
        <begin position="185"/>
        <end position="237"/>
    </location>
</feature>
<dbReference type="InterPro" id="IPR003661">
    <property type="entry name" value="HisK_dim/P_dom"/>
</dbReference>
<comment type="subcellular location">
    <subcellularLocation>
        <location evidence="2">Cell membrane</location>
        <topology evidence="2">Multi-pass membrane protein</topology>
    </subcellularLocation>
</comment>
<dbReference type="SUPFAM" id="SSF47384">
    <property type="entry name" value="Homodimeric domain of signal transducing histidine kinase"/>
    <property type="match status" value="1"/>
</dbReference>
<evidence type="ECO:0000256" key="7">
    <source>
        <dbReference type="ARBA" id="ARBA00022692"/>
    </source>
</evidence>
<evidence type="ECO:0000256" key="10">
    <source>
        <dbReference type="ARBA" id="ARBA00022840"/>
    </source>
</evidence>
<keyword evidence="12" id="KW-0902">Two-component regulatory system</keyword>
<proteinExistence type="predicted"/>
<dbReference type="Gene3D" id="3.30.565.10">
    <property type="entry name" value="Histidine kinase-like ATPase, C-terminal domain"/>
    <property type="match status" value="1"/>
</dbReference>
<dbReference type="SMART" id="SM00304">
    <property type="entry name" value="HAMP"/>
    <property type="match status" value="1"/>
</dbReference>
<keyword evidence="10 18" id="KW-0067">ATP-binding</keyword>
<keyword evidence="14" id="KW-0175">Coiled coil</keyword>
<dbReference type="PANTHER" id="PTHR45528:SF1">
    <property type="entry name" value="SENSOR HISTIDINE KINASE CPXA"/>
    <property type="match status" value="1"/>
</dbReference>
<dbReference type="Gene3D" id="3.30.450.20">
    <property type="entry name" value="PAS domain"/>
    <property type="match status" value="1"/>
</dbReference>
<keyword evidence="9" id="KW-0418">Kinase</keyword>
<evidence type="ECO:0000256" key="6">
    <source>
        <dbReference type="ARBA" id="ARBA00022679"/>
    </source>
</evidence>
<keyword evidence="7 15" id="KW-0812">Transmembrane</keyword>
<reference evidence="19" key="1">
    <citation type="journal article" date="2019" name="Int. J. Syst. Evol. Microbiol.">
        <title>The Global Catalogue of Microorganisms (GCM) 10K type strain sequencing project: providing services to taxonomists for standard genome sequencing and annotation.</title>
        <authorList>
            <consortium name="The Broad Institute Genomics Platform"/>
            <consortium name="The Broad Institute Genome Sequencing Center for Infectious Disease"/>
            <person name="Wu L."/>
            <person name="Ma J."/>
        </authorList>
    </citation>
    <scope>NUCLEOTIDE SEQUENCE [LARGE SCALE GENOMIC DNA]</scope>
    <source>
        <strain evidence="19">CCUG 53519</strain>
    </source>
</reference>
<dbReference type="InterPro" id="IPR036097">
    <property type="entry name" value="HisK_dim/P_sf"/>
</dbReference>
<dbReference type="InterPro" id="IPR004358">
    <property type="entry name" value="Sig_transdc_His_kin-like_C"/>
</dbReference>
<dbReference type="Pfam" id="PF02518">
    <property type="entry name" value="HATPase_c"/>
    <property type="match status" value="1"/>
</dbReference>
<dbReference type="RefSeq" id="WP_090727207.1">
    <property type="nucleotide sequence ID" value="NZ_JBHTKX010000004.1"/>
</dbReference>
<evidence type="ECO:0000256" key="14">
    <source>
        <dbReference type="SAM" id="Coils"/>
    </source>
</evidence>
<dbReference type="CDD" id="cd00082">
    <property type="entry name" value="HisKA"/>
    <property type="match status" value="1"/>
</dbReference>
<protein>
    <recommendedName>
        <fullName evidence="3">histidine kinase</fullName>
        <ecNumber evidence="3">2.7.13.3</ecNumber>
    </recommendedName>
</protein>
<dbReference type="SMART" id="SM00388">
    <property type="entry name" value="HisKA"/>
    <property type="match status" value="1"/>
</dbReference>
<evidence type="ECO:0000313" key="19">
    <source>
        <dbReference type="Proteomes" id="UP001597169"/>
    </source>
</evidence>
<evidence type="ECO:0000256" key="12">
    <source>
        <dbReference type="ARBA" id="ARBA00023012"/>
    </source>
</evidence>
<dbReference type="PANTHER" id="PTHR45528">
    <property type="entry name" value="SENSOR HISTIDINE KINASE CPXA"/>
    <property type="match status" value="1"/>
</dbReference>
<evidence type="ECO:0000256" key="9">
    <source>
        <dbReference type="ARBA" id="ARBA00022777"/>
    </source>
</evidence>
<feature type="coiled-coil region" evidence="14">
    <location>
        <begin position="275"/>
        <end position="302"/>
    </location>
</feature>
<keyword evidence="4" id="KW-1003">Cell membrane</keyword>
<organism evidence="18 19">
    <name type="scientific">Paenibacillus provencensis</name>
    <dbReference type="NCBI Taxonomy" id="441151"/>
    <lineage>
        <taxon>Bacteria</taxon>
        <taxon>Bacillati</taxon>
        <taxon>Bacillota</taxon>
        <taxon>Bacilli</taxon>
        <taxon>Bacillales</taxon>
        <taxon>Paenibacillaceae</taxon>
        <taxon>Paenibacillus</taxon>
    </lineage>
</organism>
<feature type="domain" description="Histidine kinase" evidence="16">
    <location>
        <begin position="245"/>
        <end position="462"/>
    </location>
</feature>
<evidence type="ECO:0000256" key="3">
    <source>
        <dbReference type="ARBA" id="ARBA00012438"/>
    </source>
</evidence>
<dbReference type="PRINTS" id="PR00344">
    <property type="entry name" value="BCTRLSENSOR"/>
</dbReference>
<dbReference type="Gene3D" id="1.10.8.500">
    <property type="entry name" value="HAMP domain in histidine kinase"/>
    <property type="match status" value="1"/>
</dbReference>
<evidence type="ECO:0000256" key="8">
    <source>
        <dbReference type="ARBA" id="ARBA00022741"/>
    </source>
</evidence>
<dbReference type="InterPro" id="IPR050398">
    <property type="entry name" value="HssS/ArlS-like"/>
</dbReference>
<dbReference type="Proteomes" id="UP001597169">
    <property type="component" value="Unassembled WGS sequence"/>
</dbReference>
<dbReference type="SMART" id="SM00387">
    <property type="entry name" value="HATPase_c"/>
    <property type="match status" value="1"/>
</dbReference>
<keyword evidence="19" id="KW-1185">Reference proteome</keyword>
<name>A0ABW3PVS0_9BACL</name>
<dbReference type="Pfam" id="PF00512">
    <property type="entry name" value="HisKA"/>
    <property type="match status" value="1"/>
</dbReference>
<dbReference type="InterPro" id="IPR005467">
    <property type="entry name" value="His_kinase_dom"/>
</dbReference>
<evidence type="ECO:0000256" key="1">
    <source>
        <dbReference type="ARBA" id="ARBA00000085"/>
    </source>
</evidence>
<keyword evidence="5" id="KW-0597">Phosphoprotein</keyword>
<evidence type="ECO:0000256" key="15">
    <source>
        <dbReference type="SAM" id="Phobius"/>
    </source>
</evidence>
<dbReference type="PROSITE" id="PS50109">
    <property type="entry name" value="HIS_KIN"/>
    <property type="match status" value="1"/>
</dbReference>
<dbReference type="EC" id="2.7.13.3" evidence="3"/>
<evidence type="ECO:0000313" key="18">
    <source>
        <dbReference type="EMBL" id="MFD1130654.1"/>
    </source>
</evidence>
<dbReference type="GO" id="GO:0005524">
    <property type="term" value="F:ATP binding"/>
    <property type="evidence" value="ECO:0007669"/>
    <property type="project" value="UniProtKB-KW"/>
</dbReference>
<evidence type="ECO:0000256" key="2">
    <source>
        <dbReference type="ARBA" id="ARBA00004651"/>
    </source>
</evidence>
<dbReference type="Gene3D" id="1.10.287.130">
    <property type="match status" value="1"/>
</dbReference>
<dbReference type="InterPro" id="IPR036890">
    <property type="entry name" value="HATPase_C_sf"/>
</dbReference>
<feature type="transmembrane region" description="Helical" evidence="15">
    <location>
        <begin position="164"/>
        <end position="182"/>
    </location>
</feature>
<evidence type="ECO:0000256" key="5">
    <source>
        <dbReference type="ARBA" id="ARBA00022553"/>
    </source>
</evidence>
<keyword evidence="8" id="KW-0547">Nucleotide-binding</keyword>
<dbReference type="CDD" id="cd06225">
    <property type="entry name" value="HAMP"/>
    <property type="match status" value="1"/>
</dbReference>
<dbReference type="PROSITE" id="PS50885">
    <property type="entry name" value="HAMP"/>
    <property type="match status" value="1"/>
</dbReference>
<comment type="caution">
    <text evidence="18">The sequence shown here is derived from an EMBL/GenBank/DDBJ whole genome shotgun (WGS) entry which is preliminary data.</text>
</comment>
<keyword evidence="11 15" id="KW-1133">Transmembrane helix</keyword>
<gene>
    <name evidence="18" type="ORF">ACFQ3J_21150</name>
</gene>
<keyword evidence="6" id="KW-0808">Transferase</keyword>
<evidence type="ECO:0000259" key="16">
    <source>
        <dbReference type="PROSITE" id="PS50109"/>
    </source>
</evidence>
<dbReference type="Pfam" id="PF00672">
    <property type="entry name" value="HAMP"/>
    <property type="match status" value="1"/>
</dbReference>